<organism evidence="1">
    <name type="scientific">Candidatus Thiocaldithrix dubininis</name>
    <dbReference type="NCBI Taxonomy" id="3080823"/>
    <lineage>
        <taxon>Bacteria</taxon>
        <taxon>Pseudomonadati</taxon>
        <taxon>Pseudomonadota</taxon>
        <taxon>Gammaproteobacteria</taxon>
        <taxon>Thiotrichales</taxon>
        <taxon>Thiotrichaceae</taxon>
        <taxon>Candidatus Thiocaldithrix</taxon>
    </lineage>
</organism>
<evidence type="ECO:0000313" key="1">
    <source>
        <dbReference type="EMBL" id="WGZ90218.1"/>
    </source>
</evidence>
<name>A0AA95H6U6_9GAMM</name>
<reference evidence="1" key="1">
    <citation type="journal article" date="2023" name="Int. J. Mol. Sci.">
        <title>Metagenomics Revealed a New Genus 'Candidatus Thiocaldithrix dubininis' gen. nov., sp. nov. and a New Species 'Candidatus Thiothrix putei' sp. nov. in the Family Thiotrichaceae, Some Members of Which Have Traits of Both Na+- and H+-Motive Energetics.</title>
        <authorList>
            <person name="Ravin N.V."/>
            <person name="Muntyan M.S."/>
            <person name="Smolyakov D.D."/>
            <person name="Rudenko T.S."/>
            <person name="Beletsky A.V."/>
            <person name="Mardanov A.V."/>
            <person name="Grabovich M.Y."/>
        </authorList>
    </citation>
    <scope>NUCLEOTIDE SEQUENCE</scope>
    <source>
        <strain evidence="1">GKL-01</strain>
    </source>
</reference>
<dbReference type="EMBL" id="CP124755">
    <property type="protein sequence ID" value="WGZ90218.1"/>
    <property type="molecule type" value="Genomic_DNA"/>
</dbReference>
<dbReference type="KEGG" id="tdu:QJT80_12010"/>
<dbReference type="AlphaFoldDB" id="A0AA95H6U6"/>
<proteinExistence type="predicted"/>
<protein>
    <submittedName>
        <fullName evidence="1">Uncharacterized protein</fullName>
    </submittedName>
</protein>
<dbReference type="Proteomes" id="UP001300672">
    <property type="component" value="Chromosome"/>
</dbReference>
<gene>
    <name evidence="1" type="ORF">QJT80_12010</name>
</gene>
<accession>A0AA95H6U6</accession>
<sequence>MKVNTQNELRENLLNVRKSFRLLFEYQTKIKDLVKYIGNSLAYSYGGGWPLFSNPAPRRGSGSLDNWAWDWLNMYSYAFHFGGKEIKNKKITLEIRIYNDTGYYDSSIENKNQCRTDTFLPVEEASTKLVFIASQKGWVPDELLKNFSQKENEYKLINEKCHMLAKAYDLALFLDQEHTDLQIQNFVSFCAREDLLLKEQEQKN</sequence>
<reference evidence="1" key="2">
    <citation type="submission" date="2023-04" db="EMBL/GenBank/DDBJ databases">
        <authorList>
            <person name="Beletskiy A.V."/>
            <person name="Mardanov A.V."/>
            <person name="Ravin N.V."/>
        </authorList>
    </citation>
    <scope>NUCLEOTIDE SEQUENCE</scope>
    <source>
        <strain evidence="1">GKL-01</strain>
    </source>
</reference>